<dbReference type="eggNOG" id="KOG4352">
    <property type="taxonomic scope" value="Eukaryota"/>
</dbReference>
<organism evidence="2 3">
    <name type="scientific">Tetranychus urticae</name>
    <name type="common">Two-spotted spider mite</name>
    <dbReference type="NCBI Taxonomy" id="32264"/>
    <lineage>
        <taxon>Eukaryota</taxon>
        <taxon>Metazoa</taxon>
        <taxon>Ecdysozoa</taxon>
        <taxon>Arthropoda</taxon>
        <taxon>Chelicerata</taxon>
        <taxon>Arachnida</taxon>
        <taxon>Acari</taxon>
        <taxon>Acariformes</taxon>
        <taxon>Trombidiformes</taxon>
        <taxon>Prostigmata</taxon>
        <taxon>Eleutherengona</taxon>
        <taxon>Raphignathae</taxon>
        <taxon>Tetranychoidea</taxon>
        <taxon>Tetranychidae</taxon>
        <taxon>Tetranychus</taxon>
    </lineage>
</organism>
<feature type="compositionally biased region" description="Basic and acidic residues" evidence="1">
    <location>
        <begin position="745"/>
        <end position="756"/>
    </location>
</feature>
<dbReference type="EnsemblMetazoa" id="tetur03g06110.1">
    <property type="protein sequence ID" value="tetur03g06110.1"/>
    <property type="gene ID" value="tetur03g06110"/>
</dbReference>
<feature type="compositionally biased region" description="Basic and acidic residues" evidence="1">
    <location>
        <begin position="676"/>
        <end position="702"/>
    </location>
</feature>
<dbReference type="HOGENOM" id="CLU_368570_0_0_1"/>
<feature type="compositionally biased region" description="Polar residues" evidence="1">
    <location>
        <begin position="703"/>
        <end position="718"/>
    </location>
</feature>
<evidence type="ECO:0000313" key="3">
    <source>
        <dbReference type="Proteomes" id="UP000015104"/>
    </source>
</evidence>
<feature type="compositionally biased region" description="Acidic residues" evidence="1">
    <location>
        <begin position="604"/>
        <end position="614"/>
    </location>
</feature>
<evidence type="ECO:0000256" key="1">
    <source>
        <dbReference type="SAM" id="MobiDB-lite"/>
    </source>
</evidence>
<feature type="compositionally biased region" description="Low complexity" evidence="1">
    <location>
        <begin position="126"/>
        <end position="147"/>
    </location>
</feature>
<feature type="region of interest" description="Disordered" evidence="1">
    <location>
        <begin position="125"/>
        <end position="160"/>
    </location>
</feature>
<keyword evidence="3" id="KW-1185">Reference proteome</keyword>
<dbReference type="PANTHER" id="PTHR21219">
    <property type="entry name" value="FI19613P1"/>
    <property type="match status" value="1"/>
</dbReference>
<dbReference type="Proteomes" id="UP000015104">
    <property type="component" value="Unassembled WGS sequence"/>
</dbReference>
<dbReference type="PANTHER" id="PTHR21219:SF3">
    <property type="entry name" value="FI19613P1"/>
    <property type="match status" value="1"/>
</dbReference>
<feature type="compositionally biased region" description="Basic residues" evidence="1">
    <location>
        <begin position="408"/>
        <end position="419"/>
    </location>
</feature>
<feature type="region of interest" description="Disordered" evidence="1">
    <location>
        <begin position="394"/>
        <end position="425"/>
    </location>
</feature>
<feature type="compositionally biased region" description="Basic residues" evidence="1">
    <location>
        <begin position="539"/>
        <end position="555"/>
    </location>
</feature>
<dbReference type="AlphaFoldDB" id="T1K019"/>
<feature type="region of interest" description="Disordered" evidence="1">
    <location>
        <begin position="538"/>
        <end position="568"/>
    </location>
</feature>
<protein>
    <recommendedName>
        <fullName evidence="4">PID domain-containing protein</fullName>
    </recommendedName>
</protein>
<reference evidence="3" key="1">
    <citation type="submission" date="2011-08" db="EMBL/GenBank/DDBJ databases">
        <authorList>
            <person name="Rombauts S."/>
        </authorList>
    </citation>
    <scope>NUCLEOTIDE SEQUENCE</scope>
    <source>
        <strain evidence="3">London</strain>
    </source>
</reference>
<dbReference type="EMBL" id="CAEY01001131">
    <property type="status" value="NOT_ANNOTATED_CDS"/>
    <property type="molecule type" value="Genomic_DNA"/>
</dbReference>
<proteinExistence type="predicted"/>
<name>T1K019_TETUR</name>
<dbReference type="STRING" id="32264.T1K019"/>
<evidence type="ECO:0008006" key="4">
    <source>
        <dbReference type="Google" id="ProtNLM"/>
    </source>
</evidence>
<feature type="region of interest" description="Disordered" evidence="1">
    <location>
        <begin position="588"/>
        <end position="630"/>
    </location>
</feature>
<reference evidence="2" key="2">
    <citation type="submission" date="2015-06" db="UniProtKB">
        <authorList>
            <consortium name="EnsemblMetazoa"/>
        </authorList>
    </citation>
    <scope>IDENTIFICATION</scope>
</reference>
<sequence>MGKESSLNGATTPICRCRVMYLGSSVPRGTKDGLQGIQEPLRDLYPESGRVDYASAGIDSWLSVWSNGILIESVEASRCEVEKFFPIECLHFCSAVRYVVMSSVSDHNTNEMTLTKVSGTLAKVNSPSSQQSITTSSSDTSTGSITPPNKINVNSSTMDNGHDGKNYDKVVKFLPLDSPFFRYADNSHLPLFAAILSRTTGIKVLECHAFICRHESAANALVRCCFHAYADAMYAKQIEENPYCHIGSGASCVGDRSSLASKRSVSVEKLDDNWNDSKQVVLSHHLSDLPLPSTSHHALKTNDHINQISSESDAGFTISQTPDLGNYKMYKMPLHDASLSRRHGYMREGPSNTMRPSRRQPPIHMVQSPTPGGRGGGPLVYPVVLGNHPMTLSVPITTNDRNADKTLKHSLKKQKKKSKSKMDSSLLVRSGPFPLPFPVNYFHMSQMSPHSSSRLYSMHQSLPPPSHQQHYLRNTIYGPFPGTSVPPLLGPAAYSVRTRLKRNHSTKSGTAFGDYSHMFTGPEEEPIYLPTMRPLTPLHGHHSQPKSLHRARHPPQRTNSHYVSYPVSYGTTPRRIEYRSKDEINRNSQSVLGAINGVNRGSDWDEIEREDETERDSSPSAGGLSRRKDHSIERAFSHSISTELGSISKSLASLTIDNAPATQIATGSSGDSGSSRGDDENLHNYHDRSQRHSEPVNDHDSRNGSSSGETKWIQTSSHSSDHFDGQETSNDESYNGLEDSSNDYRAGDQRNEVLIS</sequence>
<evidence type="ECO:0000313" key="2">
    <source>
        <dbReference type="EnsemblMetazoa" id="tetur03g06110.1"/>
    </source>
</evidence>
<feature type="region of interest" description="Disordered" evidence="1">
    <location>
        <begin position="662"/>
        <end position="756"/>
    </location>
</feature>
<accession>T1K019</accession>
<feature type="compositionally biased region" description="Polar residues" evidence="1">
    <location>
        <begin position="149"/>
        <end position="159"/>
    </location>
</feature>